<gene>
    <name evidence="2" type="ORF">PISL3812_04146</name>
</gene>
<dbReference type="EMBL" id="CVMT01000003">
    <property type="protein sequence ID" value="CRG87131.1"/>
    <property type="molecule type" value="Genomic_DNA"/>
</dbReference>
<reference evidence="2 3" key="1">
    <citation type="submission" date="2015-04" db="EMBL/GenBank/DDBJ databases">
        <authorList>
            <person name="Syromyatnikov M.Y."/>
            <person name="Popov V.N."/>
        </authorList>
    </citation>
    <scope>NUCLEOTIDE SEQUENCE [LARGE SCALE GENOMIC DNA]</scope>
    <source>
        <strain evidence="2">WF-38-12</strain>
    </source>
</reference>
<dbReference type="OMA" id="QVMLFFA"/>
<evidence type="ECO:0000256" key="1">
    <source>
        <dbReference type="SAM" id="MobiDB-lite"/>
    </source>
</evidence>
<proteinExistence type="predicted"/>
<dbReference type="OrthoDB" id="4160190at2759"/>
<evidence type="ECO:0000313" key="3">
    <source>
        <dbReference type="Proteomes" id="UP000054383"/>
    </source>
</evidence>
<keyword evidence="3" id="KW-1185">Reference proteome</keyword>
<evidence type="ECO:0000313" key="2">
    <source>
        <dbReference type="EMBL" id="CRG87131.1"/>
    </source>
</evidence>
<accession>A0A0U1LWU3</accession>
<dbReference type="AlphaFoldDB" id="A0A0U1LWU3"/>
<sequence length="295" mass="33822">MDAVVSRDFEDWPDWPLQTSRRVSYASATTQNSESSLLSVRKALSPPSPPTSPTVSDPSRQSRLLPDEIVRLKLNPSVTISFIRKSRLFRIQYGFIDIIKEANGTLKALELGGQQHTFVHTFVNSRLPVPHLENPLMTDDTPLRVSFLDEQTVQTSNTTFNTQLSYTFDHWDDCVRFQEILLASKLVFMAGIAEAKSKGRGEECISQNMRLLRGRHERMVLLFFANSQRKDRKRYVSVPLNCIEKIDVPKKASRPISLHLLPNFELLAEMKVLQLQFLDDDERKKFGELMTQLLD</sequence>
<organism evidence="2 3">
    <name type="scientific">Talaromyces islandicus</name>
    <name type="common">Penicillium islandicum</name>
    <dbReference type="NCBI Taxonomy" id="28573"/>
    <lineage>
        <taxon>Eukaryota</taxon>
        <taxon>Fungi</taxon>
        <taxon>Dikarya</taxon>
        <taxon>Ascomycota</taxon>
        <taxon>Pezizomycotina</taxon>
        <taxon>Eurotiomycetes</taxon>
        <taxon>Eurotiomycetidae</taxon>
        <taxon>Eurotiales</taxon>
        <taxon>Trichocomaceae</taxon>
        <taxon>Talaromyces</taxon>
        <taxon>Talaromyces sect. Islandici</taxon>
    </lineage>
</organism>
<feature type="region of interest" description="Disordered" evidence="1">
    <location>
        <begin position="33"/>
        <end position="62"/>
    </location>
</feature>
<name>A0A0U1LWU3_TALIS</name>
<dbReference type="Proteomes" id="UP000054383">
    <property type="component" value="Unassembled WGS sequence"/>
</dbReference>
<protein>
    <submittedName>
        <fullName evidence="2">Uncharacterized protein</fullName>
    </submittedName>
</protein>